<protein>
    <submittedName>
        <fullName evidence="3">Stage II sporulation protein D</fullName>
    </submittedName>
</protein>
<name>A0A1X7KVP4_9BACL</name>
<dbReference type="NCBIfam" id="TIGR02669">
    <property type="entry name" value="SpoIID_LytB"/>
    <property type="match status" value="1"/>
</dbReference>
<dbReference type="NCBIfam" id="TIGR02870">
    <property type="entry name" value="spore_II_D"/>
    <property type="match status" value="1"/>
</dbReference>
<feature type="domain" description="Sporulation stage II protein D amidase enhancer LytB N-terminal" evidence="2">
    <location>
        <begin position="101"/>
        <end position="199"/>
    </location>
</feature>
<sequence>MLLESARRRARILSIRWKRRNRSPGEQGILRGMLWTVGLMLLALLLPLILVGREGAVEGSRANSEAAPSTQIAKAGGEVDPKLLQTPEAAEPYIHVYLHAEGKIERVSLEQYVRGVIAAEMPIEFELEALKAQAIASRTYIVRRLEQGLAGKAEQGADVNDTISYQAYLSQKELAKRDEVSIQKLNRAVNETSGQILTYQDKPIEALFFSTSNGYTENAEDYWNHAIPYLKSVASPWDQALSPRYKTVITISPKEFAAKLNIPMDAVPAFSKIGSNPSGGTEPSLSDVKIIEKTKGKRIGELNIGGYTFSGREFREKLGLRSSDVEWKSKDGMIEITTYGYGHGVGMSQYGAQGMALKGAAAETILKHYYQGVKLSAYKMTK</sequence>
<reference evidence="3 4" key="1">
    <citation type="submission" date="2017-04" db="EMBL/GenBank/DDBJ databases">
        <authorList>
            <person name="Afonso C.L."/>
            <person name="Miller P.J."/>
            <person name="Scott M.A."/>
            <person name="Spackman E."/>
            <person name="Goraichik I."/>
            <person name="Dimitrov K.M."/>
            <person name="Suarez D.L."/>
            <person name="Swayne D.E."/>
        </authorList>
    </citation>
    <scope>NUCLEOTIDE SEQUENCE [LARGE SCALE GENOMIC DNA]</scope>
    <source>
        <strain evidence="3 4">11</strain>
    </source>
</reference>
<keyword evidence="1" id="KW-0472">Membrane</keyword>
<proteinExistence type="predicted"/>
<gene>
    <name evidence="3" type="ORF">SAMN06295960_2773</name>
</gene>
<dbReference type="InterPro" id="IPR014225">
    <property type="entry name" value="Spore_II_D_firmicutes"/>
</dbReference>
<evidence type="ECO:0000313" key="4">
    <source>
        <dbReference type="Proteomes" id="UP000193834"/>
    </source>
</evidence>
<accession>A0A1X7KVP4</accession>
<evidence type="ECO:0000259" key="2">
    <source>
        <dbReference type="Pfam" id="PF08486"/>
    </source>
</evidence>
<dbReference type="InterPro" id="IPR051922">
    <property type="entry name" value="Bact_Sporulation_Assoc"/>
</dbReference>
<dbReference type="AlphaFoldDB" id="A0A1X7KVP4"/>
<dbReference type="EMBL" id="FXAZ01000003">
    <property type="protein sequence ID" value="SMG45696.1"/>
    <property type="molecule type" value="Genomic_DNA"/>
</dbReference>
<dbReference type="InterPro" id="IPR013693">
    <property type="entry name" value="SpoIID/LytB_N"/>
</dbReference>
<dbReference type="GO" id="GO:0030435">
    <property type="term" value="P:sporulation resulting in formation of a cellular spore"/>
    <property type="evidence" value="ECO:0007669"/>
    <property type="project" value="InterPro"/>
</dbReference>
<dbReference type="RefSeq" id="WP_085494934.1">
    <property type="nucleotide sequence ID" value="NZ_FXAZ01000003.1"/>
</dbReference>
<dbReference type="PANTHER" id="PTHR30032">
    <property type="entry name" value="N-ACETYLMURAMOYL-L-ALANINE AMIDASE-RELATED"/>
    <property type="match status" value="1"/>
</dbReference>
<dbReference type="GO" id="GO:0030288">
    <property type="term" value="C:outer membrane-bounded periplasmic space"/>
    <property type="evidence" value="ECO:0007669"/>
    <property type="project" value="TreeGrafter"/>
</dbReference>
<dbReference type="STRING" id="1852522.SAMN06295960_2773"/>
<keyword evidence="4" id="KW-1185">Reference proteome</keyword>
<keyword evidence="1" id="KW-1133">Transmembrane helix</keyword>
<organism evidence="3 4">
    <name type="scientific">Paenibacillus aquistagni</name>
    <dbReference type="NCBI Taxonomy" id="1852522"/>
    <lineage>
        <taxon>Bacteria</taxon>
        <taxon>Bacillati</taxon>
        <taxon>Bacillota</taxon>
        <taxon>Bacilli</taxon>
        <taxon>Bacillales</taxon>
        <taxon>Paenibacillaceae</taxon>
        <taxon>Paenibacillus</taxon>
    </lineage>
</organism>
<dbReference type="InterPro" id="IPR013486">
    <property type="entry name" value="SpoIID/LytB"/>
</dbReference>
<keyword evidence="1" id="KW-0812">Transmembrane</keyword>
<dbReference type="OrthoDB" id="9794671at2"/>
<dbReference type="PANTHER" id="PTHR30032:SF4">
    <property type="entry name" value="AMIDASE ENHANCER"/>
    <property type="match status" value="1"/>
</dbReference>
<evidence type="ECO:0000256" key="1">
    <source>
        <dbReference type="SAM" id="Phobius"/>
    </source>
</evidence>
<dbReference type="Proteomes" id="UP000193834">
    <property type="component" value="Unassembled WGS sequence"/>
</dbReference>
<evidence type="ECO:0000313" key="3">
    <source>
        <dbReference type="EMBL" id="SMG45696.1"/>
    </source>
</evidence>
<dbReference type="Pfam" id="PF08486">
    <property type="entry name" value="SpoIID"/>
    <property type="match status" value="1"/>
</dbReference>
<feature type="transmembrane region" description="Helical" evidence="1">
    <location>
        <begin position="28"/>
        <end position="50"/>
    </location>
</feature>